<keyword evidence="2 4" id="KW-1133">Transmembrane helix</keyword>
<dbReference type="KEGG" id="eao:BD94_2980"/>
<accession>A0A077EMI2</accession>
<dbReference type="SUPFAM" id="SSF103473">
    <property type="entry name" value="MFS general substrate transporter"/>
    <property type="match status" value="1"/>
</dbReference>
<dbReference type="STRING" id="1338011.BD94_2980"/>
<dbReference type="Proteomes" id="UP000028933">
    <property type="component" value="Chromosome"/>
</dbReference>
<protein>
    <submittedName>
        <fullName evidence="6">MFS permease</fullName>
    </submittedName>
</protein>
<dbReference type="InterPro" id="IPR036259">
    <property type="entry name" value="MFS_trans_sf"/>
</dbReference>
<dbReference type="PROSITE" id="PS50850">
    <property type="entry name" value="MFS"/>
    <property type="match status" value="1"/>
</dbReference>
<feature type="transmembrane region" description="Helical" evidence="4">
    <location>
        <begin position="51"/>
        <end position="67"/>
    </location>
</feature>
<dbReference type="Pfam" id="PF07690">
    <property type="entry name" value="MFS_1"/>
    <property type="match status" value="1"/>
</dbReference>
<dbReference type="InterPro" id="IPR020846">
    <property type="entry name" value="MFS_dom"/>
</dbReference>
<organism evidence="6 7">
    <name type="scientific">Elizabethkingia anophelis NUHP1</name>
    <dbReference type="NCBI Taxonomy" id="1338011"/>
    <lineage>
        <taxon>Bacteria</taxon>
        <taxon>Pseudomonadati</taxon>
        <taxon>Bacteroidota</taxon>
        <taxon>Flavobacteriia</taxon>
        <taxon>Flavobacteriales</taxon>
        <taxon>Weeksellaceae</taxon>
        <taxon>Elizabethkingia</taxon>
    </lineage>
</organism>
<dbReference type="HOGENOM" id="CLU_001265_23_0_10"/>
<dbReference type="EMBL" id="CP007547">
    <property type="protein sequence ID" value="AIL46755.1"/>
    <property type="molecule type" value="Genomic_DNA"/>
</dbReference>
<feature type="transmembrane region" description="Helical" evidence="4">
    <location>
        <begin position="339"/>
        <end position="363"/>
    </location>
</feature>
<name>A0A077EMI2_9FLAO</name>
<dbReference type="CDD" id="cd17324">
    <property type="entry name" value="MFS_NepI_like"/>
    <property type="match status" value="1"/>
</dbReference>
<feature type="transmembrane region" description="Helical" evidence="4">
    <location>
        <begin position="216"/>
        <end position="238"/>
    </location>
</feature>
<dbReference type="Gene3D" id="1.20.1250.20">
    <property type="entry name" value="MFS general substrate transporter like domains"/>
    <property type="match status" value="1"/>
</dbReference>
<sequence>MENSMQKGLSRLQILIMAITAGVSVASLYYVQPILDEVSKSLHKSENEVGLLPALAQAGYGLGLFFITPYGDKMNRKKLILLMLFVLVLALFGMALIHNLYGIYLMSLIIGAMGAAAQVVMPMAATLATENKGKIVGMVFTGLLSGILLARVVSGYSARLWGWQSIYMISAFVIMIMMVLVYFTLPNVGTQFSGTYGELLKSTIAQYKRFPKLRRLSIIGALVFGVFCSFWTTITFHLTGEPFFLKSDKIGLLGIVALGGALVAPVVGRMADKGSPARGILYSILVVVASVILMMVFPSNIWMIVFSVFIMDVGVQAMQITNIATIYTLDESANSRINTVYMTCYFIGGALGTVLGVNCWHYGGWNFVLIQFMVLLVAAVCIAVVNINPEKYKLR</sequence>
<keyword evidence="3 4" id="KW-0472">Membrane</keyword>
<dbReference type="PANTHER" id="PTHR42910:SF1">
    <property type="entry name" value="MAJOR FACILITATOR SUPERFAMILY (MFS) PROFILE DOMAIN-CONTAINING PROTEIN"/>
    <property type="match status" value="1"/>
</dbReference>
<reference evidence="6 7" key="1">
    <citation type="journal article" date="2013" name="Lancet">
        <title>First case of E anophelis outbreak in an intensive-care unit.</title>
        <authorList>
            <person name="Teo J."/>
            <person name="Tan S.Y."/>
            <person name="Tay M."/>
            <person name="Ding Y."/>
            <person name="Kjelleberg S."/>
            <person name="Givskov M."/>
            <person name="Lin R.T."/>
            <person name="Yang L."/>
        </authorList>
    </citation>
    <scope>NUCLEOTIDE SEQUENCE [LARGE SCALE GENOMIC DNA]</scope>
    <source>
        <strain evidence="6 7">NUHP1</strain>
    </source>
</reference>
<evidence type="ECO:0000259" key="5">
    <source>
        <dbReference type="PROSITE" id="PS50850"/>
    </source>
</evidence>
<feature type="transmembrane region" description="Helical" evidence="4">
    <location>
        <begin position="250"/>
        <end position="267"/>
    </location>
</feature>
<dbReference type="RefSeq" id="WP_029738360.1">
    <property type="nucleotide sequence ID" value="NZ_CP007547.1"/>
</dbReference>
<dbReference type="InterPro" id="IPR011701">
    <property type="entry name" value="MFS"/>
</dbReference>
<evidence type="ECO:0000313" key="7">
    <source>
        <dbReference type="Proteomes" id="UP000028933"/>
    </source>
</evidence>
<evidence type="ECO:0000256" key="4">
    <source>
        <dbReference type="SAM" id="Phobius"/>
    </source>
</evidence>
<feature type="transmembrane region" description="Helical" evidence="4">
    <location>
        <begin position="369"/>
        <end position="387"/>
    </location>
</feature>
<evidence type="ECO:0000256" key="2">
    <source>
        <dbReference type="ARBA" id="ARBA00022989"/>
    </source>
</evidence>
<feature type="transmembrane region" description="Helical" evidence="4">
    <location>
        <begin position="12"/>
        <end position="31"/>
    </location>
</feature>
<evidence type="ECO:0000256" key="1">
    <source>
        <dbReference type="ARBA" id="ARBA00022692"/>
    </source>
</evidence>
<feature type="domain" description="Major facilitator superfamily (MFS) profile" evidence="5">
    <location>
        <begin position="10"/>
        <end position="391"/>
    </location>
</feature>
<feature type="transmembrane region" description="Helical" evidence="4">
    <location>
        <begin position="166"/>
        <end position="185"/>
    </location>
</feature>
<feature type="transmembrane region" description="Helical" evidence="4">
    <location>
        <begin position="79"/>
        <end position="97"/>
    </location>
</feature>
<dbReference type="AlphaFoldDB" id="A0A077EMI2"/>
<dbReference type="eggNOG" id="COG2814">
    <property type="taxonomic scope" value="Bacteria"/>
</dbReference>
<feature type="transmembrane region" description="Helical" evidence="4">
    <location>
        <begin position="303"/>
        <end position="327"/>
    </location>
</feature>
<keyword evidence="1 4" id="KW-0812">Transmembrane</keyword>
<proteinExistence type="predicted"/>
<feature type="transmembrane region" description="Helical" evidence="4">
    <location>
        <begin position="135"/>
        <end position="154"/>
    </location>
</feature>
<gene>
    <name evidence="6" type="ORF">BD94_2980</name>
</gene>
<evidence type="ECO:0000256" key="3">
    <source>
        <dbReference type="ARBA" id="ARBA00023136"/>
    </source>
</evidence>
<dbReference type="PANTHER" id="PTHR42910">
    <property type="entry name" value="TRANSPORTER SCO4007-RELATED"/>
    <property type="match status" value="1"/>
</dbReference>
<feature type="transmembrane region" description="Helical" evidence="4">
    <location>
        <begin position="279"/>
        <end position="297"/>
    </location>
</feature>
<feature type="transmembrane region" description="Helical" evidence="4">
    <location>
        <begin position="103"/>
        <end position="128"/>
    </location>
</feature>
<evidence type="ECO:0000313" key="6">
    <source>
        <dbReference type="EMBL" id="AIL46755.1"/>
    </source>
</evidence>
<dbReference type="GO" id="GO:0022857">
    <property type="term" value="F:transmembrane transporter activity"/>
    <property type="evidence" value="ECO:0007669"/>
    <property type="project" value="InterPro"/>
</dbReference>